<accession>A0A1I1DUB8</accession>
<evidence type="ECO:0000256" key="2">
    <source>
        <dbReference type="SAM" id="Phobius"/>
    </source>
</evidence>
<feature type="compositionally biased region" description="Basic and acidic residues" evidence="1">
    <location>
        <begin position="45"/>
        <end position="61"/>
    </location>
</feature>
<dbReference type="Proteomes" id="UP000199577">
    <property type="component" value="Unassembled WGS sequence"/>
</dbReference>
<dbReference type="AlphaFoldDB" id="A0A1I1DUB8"/>
<reference evidence="3 4" key="1">
    <citation type="submission" date="2016-10" db="EMBL/GenBank/DDBJ databases">
        <authorList>
            <person name="de Groot N.N."/>
        </authorList>
    </citation>
    <scope>NUCLEOTIDE SEQUENCE [LARGE SCALE GENOMIC DNA]</scope>
    <source>
        <strain evidence="3 4">DSM 22900</strain>
    </source>
</reference>
<protein>
    <submittedName>
        <fullName evidence="3">Uncharacterized protein</fullName>
    </submittedName>
</protein>
<dbReference type="EMBL" id="FOLL01000001">
    <property type="protein sequence ID" value="SFB78639.1"/>
    <property type="molecule type" value="Genomic_DNA"/>
</dbReference>
<dbReference type="STRING" id="623281.SAMN05421747_101107"/>
<evidence type="ECO:0000313" key="3">
    <source>
        <dbReference type="EMBL" id="SFB78639.1"/>
    </source>
</evidence>
<keyword evidence="2" id="KW-0812">Transmembrane</keyword>
<keyword evidence="4" id="KW-1185">Reference proteome</keyword>
<evidence type="ECO:0000313" key="4">
    <source>
        <dbReference type="Proteomes" id="UP000199577"/>
    </source>
</evidence>
<feature type="region of interest" description="Disordered" evidence="1">
    <location>
        <begin position="29"/>
        <end position="89"/>
    </location>
</feature>
<gene>
    <name evidence="3" type="ORF">SAMN05421747_101107</name>
</gene>
<feature type="transmembrane region" description="Helical" evidence="2">
    <location>
        <begin position="6"/>
        <end position="24"/>
    </location>
</feature>
<proteinExistence type="predicted"/>
<keyword evidence="2" id="KW-1133">Transmembrane helix</keyword>
<keyword evidence="2" id="KW-0472">Membrane</keyword>
<evidence type="ECO:0000256" key="1">
    <source>
        <dbReference type="SAM" id="MobiDB-lite"/>
    </source>
</evidence>
<organism evidence="3 4">
    <name type="scientific">Parapedobacter composti</name>
    <dbReference type="NCBI Taxonomy" id="623281"/>
    <lineage>
        <taxon>Bacteria</taxon>
        <taxon>Pseudomonadati</taxon>
        <taxon>Bacteroidota</taxon>
        <taxon>Sphingobacteriia</taxon>
        <taxon>Sphingobacteriales</taxon>
        <taxon>Sphingobacteriaceae</taxon>
        <taxon>Parapedobacter</taxon>
    </lineage>
</organism>
<sequence>MPMETIIPILIAITVFALQAYANYQKEQEKARKRNLGRPPLPEDNADHLPHGPDHRSRVPDPRSPTPGHRSPTPDPRPQVKPAFEDYSGVVDARKIRRIRQARDGRQTPQRLEVEEGTAPLAKWDEPVFDLRDAVIKSAILERPYK</sequence>
<name>A0A1I1DUB8_9SPHI</name>